<evidence type="ECO:0000313" key="3">
    <source>
        <dbReference type="Proteomes" id="UP000015441"/>
    </source>
</evidence>
<evidence type="ECO:0000256" key="1">
    <source>
        <dbReference type="ARBA" id="ARBA00022737"/>
    </source>
</evidence>
<gene>
    <name evidence="2" type="ORF">BGHDH14_bgh06021</name>
</gene>
<protein>
    <submittedName>
        <fullName evidence="2">Complex I intermediate-associated protein 84</fullName>
    </submittedName>
</protein>
<dbReference type="PANTHER" id="PTHR47942">
    <property type="entry name" value="TETRATRICOPEPTIDE REPEAT (TPR)-LIKE SUPERFAMILY PROTEIN-RELATED"/>
    <property type="match status" value="1"/>
</dbReference>
<organism evidence="2 3">
    <name type="scientific">Blumeria graminis f. sp. hordei (strain DH14)</name>
    <name type="common">Barley powdery mildew</name>
    <name type="synonym">Oidium monilioides f. sp. hordei</name>
    <dbReference type="NCBI Taxonomy" id="546991"/>
    <lineage>
        <taxon>Eukaryota</taxon>
        <taxon>Fungi</taxon>
        <taxon>Dikarya</taxon>
        <taxon>Ascomycota</taxon>
        <taxon>Pezizomycotina</taxon>
        <taxon>Leotiomycetes</taxon>
        <taxon>Erysiphales</taxon>
        <taxon>Erysiphaceae</taxon>
        <taxon>Blumeria</taxon>
        <taxon>Blumeria hordei</taxon>
    </lineage>
</organism>
<dbReference type="InterPro" id="IPR011990">
    <property type="entry name" value="TPR-like_helical_dom_sf"/>
</dbReference>
<reference evidence="2 3" key="1">
    <citation type="journal article" date="2010" name="Science">
        <title>Genome expansion and gene loss in powdery mildew fungi reveal tradeoffs in extreme parasitism.</title>
        <authorList>
            <person name="Spanu P.D."/>
            <person name="Abbott J.C."/>
            <person name="Amselem J."/>
            <person name="Burgis T.A."/>
            <person name="Soanes D.M."/>
            <person name="Stueber K."/>
            <person name="Ver Loren van Themaat E."/>
            <person name="Brown J.K.M."/>
            <person name="Butcher S.A."/>
            <person name="Gurr S.J."/>
            <person name="Lebrun M.-H."/>
            <person name="Ridout C.J."/>
            <person name="Schulze-Lefert P."/>
            <person name="Talbot N.J."/>
            <person name="Ahmadinejad N."/>
            <person name="Ametz C."/>
            <person name="Barton G.R."/>
            <person name="Benjdia M."/>
            <person name="Bidzinski P."/>
            <person name="Bindschedler L.V."/>
            <person name="Both M."/>
            <person name="Brewer M.T."/>
            <person name="Cadle-Davidson L."/>
            <person name="Cadle-Davidson M.M."/>
            <person name="Collemare J."/>
            <person name="Cramer R."/>
            <person name="Frenkel O."/>
            <person name="Godfrey D."/>
            <person name="Harriman J."/>
            <person name="Hoede C."/>
            <person name="King B.C."/>
            <person name="Klages S."/>
            <person name="Kleemann J."/>
            <person name="Knoll D."/>
            <person name="Koti P.S."/>
            <person name="Kreplak J."/>
            <person name="Lopez-Ruiz F.J."/>
            <person name="Lu X."/>
            <person name="Maekawa T."/>
            <person name="Mahanil S."/>
            <person name="Micali C."/>
            <person name="Milgroom M.G."/>
            <person name="Montana G."/>
            <person name="Noir S."/>
            <person name="O'Connell R.J."/>
            <person name="Oberhaensli S."/>
            <person name="Parlange F."/>
            <person name="Pedersen C."/>
            <person name="Quesneville H."/>
            <person name="Reinhardt R."/>
            <person name="Rott M."/>
            <person name="Sacristan S."/>
            <person name="Schmidt S.M."/>
            <person name="Schoen M."/>
            <person name="Skamnioti P."/>
            <person name="Sommer H."/>
            <person name="Stephens A."/>
            <person name="Takahara H."/>
            <person name="Thordal-Christensen H."/>
            <person name="Vigouroux M."/>
            <person name="Wessling R."/>
            <person name="Wicker T."/>
            <person name="Panstruga R."/>
        </authorList>
    </citation>
    <scope>NUCLEOTIDE SEQUENCE [LARGE SCALE GENOMIC DNA]</scope>
    <source>
        <strain evidence="2">DH14</strain>
    </source>
</reference>
<dbReference type="HOGENOM" id="CLU_019319_0_0_1"/>
<keyword evidence="1" id="KW-0677">Repeat</keyword>
<dbReference type="InterPro" id="IPR051222">
    <property type="entry name" value="PPR/CCM1_RNA-binding"/>
</dbReference>
<dbReference type="InParanoid" id="N1J820"/>
<comment type="caution">
    <text evidence="2">The sequence shown here is derived from an EMBL/GenBank/DDBJ whole genome shotgun (WGS) entry which is preliminary data.</text>
</comment>
<proteinExistence type="predicted"/>
<dbReference type="STRING" id="546991.N1J820"/>
<dbReference type="EMBL" id="CAUH01001531">
    <property type="protein sequence ID" value="CCU75629.1"/>
    <property type="molecule type" value="Genomic_DNA"/>
</dbReference>
<sequence>MRSPLTRNVFRRLLSGRGLSCYCPHNPNPLLIYRKQNTNHYTVPLWSQRTLFAFAKQIAREPKNPSITPGLPKMMELSRMEKIGARPPPPNELKISWQEFFGYKLRNKETINGLQAEHAWRTFNYLKKSGSSETREKLEISELRLAIRALRCLPEEETDYHNQLSKVLFSELQEDNKDLLQKIQNLECFVETLSLSGDSSEALKLLNTFMLERENFLTSENSELASYNTDNLWLHVLKGFSKEQNAVELLHTLDLARKYGLFFDSAKHEIITTFFAERNDIEQTKRWFNEPVICNGDSSPQSRTLAAIMQFCVRNDELEWCQEVFKNALSLDSTNGTWDVVLQWAAGVMGKGVEDLELMIKLMVERNHDSRVKWPNSSTFNGLVSLAISNNDPYLAERYLSLGLRFGIRPDAHTFILQMNYRIDAGDLRGAQAAYDALQAEEILHDEDLPSINKYIRAACACKEPDFNLIKSVIADLDERGKGLKASTVSEIAIVYLTQREIDDLVDILQTNIYHYTLSERGLIRDCFVKFICDRKNSTLKAWDAYNILRQFFDETNTEQRTQIMNSFFERSRCDMACHTFGHMRQSNIPDRKPVLETYVACFEGIARLSDSEYADVVYDMLKLDANIEPNTKLYNALMLAYTSICEGHRALSFWNDIVNRLEGPDYKSLEIVLWASQDLNVGSHTAREIWAMMKRMGVSITRPIFSEYMGSLARDGHWAEVKSMMSRMEQEYCLKPDVRMLGTIYNCLPGESSQDIMQAWAEEYFPEIWAELWNTGRRMVRHKIYPEIRMRQFNLKRDFKAS</sequence>
<evidence type="ECO:0000313" key="2">
    <source>
        <dbReference type="EMBL" id="CCU75629.1"/>
    </source>
</evidence>
<dbReference type="Proteomes" id="UP000015441">
    <property type="component" value="Unassembled WGS sequence"/>
</dbReference>
<dbReference type="AlphaFoldDB" id="N1J820"/>
<keyword evidence="3" id="KW-1185">Reference proteome</keyword>
<dbReference type="PANTHER" id="PTHR47942:SF63">
    <property type="entry name" value="PENTATRICOPEPTIDE REPEAT-CONTAINING PROTEIN"/>
    <property type="match status" value="1"/>
</dbReference>
<dbReference type="OrthoDB" id="185373at2759"/>
<dbReference type="Gene3D" id="1.25.40.10">
    <property type="entry name" value="Tetratricopeptide repeat domain"/>
    <property type="match status" value="3"/>
</dbReference>
<accession>N1J820</accession>
<name>N1J820_BLUG1</name>
<dbReference type="eggNOG" id="ENOG502S2J3">
    <property type="taxonomic scope" value="Eukaryota"/>
</dbReference>